<reference evidence="3" key="1">
    <citation type="submission" date="2021-06" db="EMBL/GenBank/DDBJ databases">
        <title>Parelaphostrongylus tenuis whole genome reference sequence.</title>
        <authorList>
            <person name="Garwood T.J."/>
            <person name="Larsen P.A."/>
            <person name="Fountain-Jones N.M."/>
            <person name="Garbe J.R."/>
            <person name="Macchietto M.G."/>
            <person name="Kania S.A."/>
            <person name="Gerhold R.W."/>
            <person name="Richards J.E."/>
            <person name="Wolf T.M."/>
        </authorList>
    </citation>
    <scope>NUCLEOTIDE SEQUENCE</scope>
    <source>
        <strain evidence="3">MNPRO001-30</strain>
        <tissue evidence="3">Meninges</tissue>
    </source>
</reference>
<dbReference type="EMBL" id="JAHQIW010001694">
    <property type="protein sequence ID" value="KAJ1353357.1"/>
    <property type="molecule type" value="Genomic_DNA"/>
</dbReference>
<comment type="caution">
    <text evidence="3">The sequence shown here is derived from an EMBL/GenBank/DDBJ whole genome shotgun (WGS) entry which is preliminary data.</text>
</comment>
<dbReference type="EMBL" id="JAHQIW010001696">
    <property type="protein sequence ID" value="KAJ1353373.1"/>
    <property type="molecule type" value="Genomic_DNA"/>
</dbReference>
<accession>A0AAD5MBX5</accession>
<gene>
    <name evidence="2" type="ORF">KIN20_009966</name>
    <name evidence="3" type="ORF">KIN20_009980</name>
</gene>
<name>A0AAD5MBX5_PARTN</name>
<sequence length="128" mass="14718">MLSDLKIDTSGEEPFIIPSTLLECDQLCTLIKKDESHIQLSFALYLLPIKRGYLRTREINESKQAQREEQKKVLIRQKGEEENAFRIDDMDRRERYWTLQGQVNTTRADAGGCGVKSTSPSSPSTRIR</sequence>
<dbReference type="AlphaFoldDB" id="A0AAD5MBX5"/>
<evidence type="ECO:0000313" key="3">
    <source>
        <dbReference type="EMBL" id="KAJ1353373.1"/>
    </source>
</evidence>
<organism evidence="3 4">
    <name type="scientific">Parelaphostrongylus tenuis</name>
    <name type="common">Meningeal worm</name>
    <dbReference type="NCBI Taxonomy" id="148309"/>
    <lineage>
        <taxon>Eukaryota</taxon>
        <taxon>Metazoa</taxon>
        <taxon>Ecdysozoa</taxon>
        <taxon>Nematoda</taxon>
        <taxon>Chromadorea</taxon>
        <taxon>Rhabditida</taxon>
        <taxon>Rhabditina</taxon>
        <taxon>Rhabditomorpha</taxon>
        <taxon>Strongyloidea</taxon>
        <taxon>Metastrongylidae</taxon>
        <taxon>Parelaphostrongylus</taxon>
    </lineage>
</organism>
<feature type="compositionally biased region" description="Low complexity" evidence="1">
    <location>
        <begin position="117"/>
        <end position="128"/>
    </location>
</feature>
<dbReference type="Proteomes" id="UP001196413">
    <property type="component" value="Unassembled WGS sequence"/>
</dbReference>
<proteinExistence type="predicted"/>
<evidence type="ECO:0000313" key="4">
    <source>
        <dbReference type="Proteomes" id="UP001196413"/>
    </source>
</evidence>
<protein>
    <submittedName>
        <fullName evidence="3">Uncharacterized protein</fullName>
    </submittedName>
</protein>
<evidence type="ECO:0000313" key="2">
    <source>
        <dbReference type="EMBL" id="KAJ1353357.1"/>
    </source>
</evidence>
<keyword evidence="4" id="KW-1185">Reference proteome</keyword>
<evidence type="ECO:0000256" key="1">
    <source>
        <dbReference type="SAM" id="MobiDB-lite"/>
    </source>
</evidence>
<feature type="region of interest" description="Disordered" evidence="1">
    <location>
        <begin position="107"/>
        <end position="128"/>
    </location>
</feature>